<gene>
    <name evidence="1" type="ORF">E6O75_ATG04967</name>
</gene>
<keyword evidence="2" id="KW-1185">Reference proteome</keyword>
<sequence>MDLLYGTLHSGNVGSMHWVFNKISCDNRYLCDPGLRLPSSLHRLSQLVHLLNERVSKTVYKPLQLIELWQKALDRRAVGARRELDEVGQYDMTTFAKWEGNGVLIMRPKQEGDSDQATLSAIRRIEGIRLGYNRAPTIDMAYQKHHEYIMANAGSALLR</sequence>
<name>A0A4Z1NZL2_9PEZI</name>
<accession>A0A4Z1NZL2</accession>
<evidence type="ECO:0000313" key="1">
    <source>
        <dbReference type="EMBL" id="TID21572.1"/>
    </source>
</evidence>
<dbReference type="AlphaFoldDB" id="A0A4Z1NZL2"/>
<proteinExistence type="predicted"/>
<comment type="caution">
    <text evidence="1">The sequence shown here is derived from an EMBL/GenBank/DDBJ whole genome shotgun (WGS) entry which is preliminary data.</text>
</comment>
<organism evidence="1 2">
    <name type="scientific">Venturia nashicola</name>
    <dbReference type="NCBI Taxonomy" id="86259"/>
    <lineage>
        <taxon>Eukaryota</taxon>
        <taxon>Fungi</taxon>
        <taxon>Dikarya</taxon>
        <taxon>Ascomycota</taxon>
        <taxon>Pezizomycotina</taxon>
        <taxon>Dothideomycetes</taxon>
        <taxon>Pleosporomycetidae</taxon>
        <taxon>Venturiales</taxon>
        <taxon>Venturiaceae</taxon>
        <taxon>Venturia</taxon>
    </lineage>
</organism>
<dbReference type="EMBL" id="SNSC02000009">
    <property type="protein sequence ID" value="TID21572.1"/>
    <property type="molecule type" value="Genomic_DNA"/>
</dbReference>
<evidence type="ECO:0000313" key="2">
    <source>
        <dbReference type="Proteomes" id="UP000298493"/>
    </source>
</evidence>
<reference evidence="1 2" key="1">
    <citation type="submission" date="2019-04" db="EMBL/GenBank/DDBJ databases">
        <title>High contiguity whole genome sequence and gene annotation resource for two Venturia nashicola isolates.</title>
        <authorList>
            <person name="Prokchorchik M."/>
            <person name="Won K."/>
            <person name="Lee Y."/>
            <person name="Choi E.D."/>
            <person name="Segonzac C."/>
            <person name="Sohn K.H."/>
        </authorList>
    </citation>
    <scope>NUCLEOTIDE SEQUENCE [LARGE SCALE GENOMIC DNA]</scope>
    <source>
        <strain evidence="1 2">PRI2</strain>
    </source>
</reference>
<protein>
    <submittedName>
        <fullName evidence="1">NAD-dependent protein deacetylase hst1</fullName>
    </submittedName>
</protein>
<dbReference type="Proteomes" id="UP000298493">
    <property type="component" value="Unassembled WGS sequence"/>
</dbReference>